<dbReference type="PANTHER" id="PTHR11533:SF174">
    <property type="entry name" value="PUROMYCIN-SENSITIVE AMINOPEPTIDASE-RELATED"/>
    <property type="match status" value="1"/>
</dbReference>
<organism evidence="16 17">
    <name type="scientific">Aureibaculum marinum</name>
    <dbReference type="NCBI Taxonomy" id="2487930"/>
    <lineage>
        <taxon>Bacteria</taxon>
        <taxon>Pseudomonadati</taxon>
        <taxon>Bacteroidota</taxon>
        <taxon>Flavobacteriia</taxon>
        <taxon>Flavobacteriales</taxon>
        <taxon>Flavobacteriaceae</taxon>
        <taxon>Aureibaculum</taxon>
    </lineage>
</organism>
<evidence type="ECO:0000256" key="7">
    <source>
        <dbReference type="ARBA" id="ARBA00022670"/>
    </source>
</evidence>
<evidence type="ECO:0000256" key="8">
    <source>
        <dbReference type="ARBA" id="ARBA00022723"/>
    </source>
</evidence>
<gene>
    <name evidence="16" type="ORF">EGM88_07400</name>
</gene>
<dbReference type="OrthoDB" id="100605at2"/>
<accession>A0A3N4PEM7</accession>
<keyword evidence="6" id="KW-0031">Aminopeptidase</keyword>
<keyword evidence="9" id="KW-0378">Hydrolase</keyword>
<dbReference type="GO" id="GO:0008270">
    <property type="term" value="F:zinc ion binding"/>
    <property type="evidence" value="ECO:0007669"/>
    <property type="project" value="InterPro"/>
</dbReference>
<dbReference type="InterPro" id="IPR057345">
    <property type="entry name" value="Ig-like_TAF2"/>
</dbReference>
<dbReference type="Pfam" id="PF17900">
    <property type="entry name" value="Peptidase_M1_N"/>
    <property type="match status" value="1"/>
</dbReference>
<proteinExistence type="inferred from homology"/>
<comment type="similarity">
    <text evidence="3">Belongs to the peptidase M1 family.</text>
</comment>
<dbReference type="PANTHER" id="PTHR11533">
    <property type="entry name" value="PROTEASE M1 ZINC METALLOPROTEASE"/>
    <property type="match status" value="1"/>
</dbReference>
<feature type="domain" description="Transcription initiation factor TFIID subunit 2 Ig-like" evidence="15">
    <location>
        <begin position="477"/>
        <end position="544"/>
    </location>
</feature>
<dbReference type="Gene3D" id="3.30.2010.30">
    <property type="match status" value="1"/>
</dbReference>
<dbReference type="CDD" id="cd09603">
    <property type="entry name" value="M1_APN_like"/>
    <property type="match status" value="1"/>
</dbReference>
<evidence type="ECO:0000313" key="17">
    <source>
        <dbReference type="Proteomes" id="UP000270856"/>
    </source>
</evidence>
<dbReference type="RefSeq" id="WP_123897342.1">
    <property type="nucleotide sequence ID" value="NZ_RPFJ01000008.1"/>
</dbReference>
<dbReference type="InterPro" id="IPR042097">
    <property type="entry name" value="Aminopeptidase_N-like_N_sf"/>
</dbReference>
<reference evidence="16 17" key="1">
    <citation type="submission" date="2018-11" db="EMBL/GenBank/DDBJ databases">
        <title>Aureibaculum marinum gen. nov., sp. nov., a member of the family Flavobacteriaceae isolated from the Bohai Sea.</title>
        <authorList>
            <person name="Ji X."/>
        </authorList>
    </citation>
    <scope>NUCLEOTIDE SEQUENCE [LARGE SCALE GENOMIC DNA]</scope>
    <source>
        <strain evidence="16 17">BH-SD17</strain>
    </source>
</reference>
<name>A0A3N4PEM7_9FLAO</name>
<dbReference type="InterPro" id="IPR027268">
    <property type="entry name" value="Peptidase_M4/M1_CTD_sf"/>
</dbReference>
<protein>
    <recommendedName>
        <fullName evidence="5">Aminopeptidase N</fullName>
        <ecNumber evidence="4">3.4.11.2</ecNumber>
    </recommendedName>
</protein>
<keyword evidence="8" id="KW-0479">Metal-binding</keyword>
<evidence type="ECO:0000259" key="15">
    <source>
        <dbReference type="Pfam" id="PF25316"/>
    </source>
</evidence>
<feature type="chain" id="PRO_5018192049" description="Aminopeptidase N" evidence="12">
    <location>
        <begin position="21"/>
        <end position="820"/>
    </location>
</feature>
<evidence type="ECO:0000259" key="13">
    <source>
        <dbReference type="Pfam" id="PF01433"/>
    </source>
</evidence>
<dbReference type="EMBL" id="RPFJ01000008">
    <property type="protein sequence ID" value="RPD97983.1"/>
    <property type="molecule type" value="Genomic_DNA"/>
</dbReference>
<evidence type="ECO:0000256" key="11">
    <source>
        <dbReference type="ARBA" id="ARBA00023049"/>
    </source>
</evidence>
<comment type="catalytic activity">
    <reaction evidence="1">
        <text>Release of an N-terminal amino acid, Xaa-|-Yaa- from a peptide, amide or arylamide. Xaa is preferably Ala, but may be most amino acids including Pro (slow action). When a terminal hydrophobic residue is followed by a prolyl residue, the two may be released as an intact Xaa-Pro dipeptide.</text>
        <dbReference type="EC" id="3.4.11.2"/>
    </reaction>
</comment>
<dbReference type="InterPro" id="IPR050344">
    <property type="entry name" value="Peptidase_M1_aminopeptidases"/>
</dbReference>
<evidence type="ECO:0000256" key="1">
    <source>
        <dbReference type="ARBA" id="ARBA00000098"/>
    </source>
</evidence>
<evidence type="ECO:0000256" key="3">
    <source>
        <dbReference type="ARBA" id="ARBA00010136"/>
    </source>
</evidence>
<evidence type="ECO:0000256" key="2">
    <source>
        <dbReference type="ARBA" id="ARBA00001947"/>
    </source>
</evidence>
<dbReference type="AlphaFoldDB" id="A0A3N4PEM7"/>
<dbReference type="InterPro" id="IPR016024">
    <property type="entry name" value="ARM-type_fold"/>
</dbReference>
<dbReference type="EC" id="3.4.11.2" evidence="4"/>
<dbReference type="Pfam" id="PF25316">
    <property type="entry name" value="TAF2_3rd"/>
    <property type="match status" value="1"/>
</dbReference>
<evidence type="ECO:0000256" key="6">
    <source>
        <dbReference type="ARBA" id="ARBA00022438"/>
    </source>
</evidence>
<evidence type="ECO:0000256" key="9">
    <source>
        <dbReference type="ARBA" id="ARBA00022801"/>
    </source>
</evidence>
<comment type="cofactor">
    <cofactor evidence="2">
        <name>Zn(2+)</name>
        <dbReference type="ChEBI" id="CHEBI:29105"/>
    </cofactor>
</comment>
<dbReference type="SUPFAM" id="SSF55486">
    <property type="entry name" value="Metalloproteases ('zincins'), catalytic domain"/>
    <property type="match status" value="1"/>
</dbReference>
<comment type="caution">
    <text evidence="16">The sequence shown here is derived from an EMBL/GenBank/DDBJ whole genome shotgun (WGS) entry which is preliminary data.</text>
</comment>
<keyword evidence="11" id="KW-0482">Metalloprotease</keyword>
<evidence type="ECO:0000256" key="12">
    <source>
        <dbReference type="SAM" id="SignalP"/>
    </source>
</evidence>
<dbReference type="GO" id="GO:0005737">
    <property type="term" value="C:cytoplasm"/>
    <property type="evidence" value="ECO:0007669"/>
    <property type="project" value="TreeGrafter"/>
</dbReference>
<evidence type="ECO:0000256" key="4">
    <source>
        <dbReference type="ARBA" id="ARBA00012564"/>
    </source>
</evidence>
<dbReference type="InterPro" id="IPR011989">
    <property type="entry name" value="ARM-like"/>
</dbReference>
<dbReference type="GO" id="GO:0005615">
    <property type="term" value="C:extracellular space"/>
    <property type="evidence" value="ECO:0007669"/>
    <property type="project" value="TreeGrafter"/>
</dbReference>
<dbReference type="Gene3D" id="1.25.10.10">
    <property type="entry name" value="Leucine-rich Repeat Variant"/>
    <property type="match status" value="1"/>
</dbReference>
<dbReference type="PRINTS" id="PR00756">
    <property type="entry name" value="ALADIPTASE"/>
</dbReference>
<evidence type="ECO:0000313" key="16">
    <source>
        <dbReference type="EMBL" id="RPD97983.1"/>
    </source>
</evidence>
<keyword evidence="10" id="KW-0862">Zinc</keyword>
<dbReference type="GO" id="GO:0016020">
    <property type="term" value="C:membrane"/>
    <property type="evidence" value="ECO:0007669"/>
    <property type="project" value="TreeGrafter"/>
</dbReference>
<feature type="signal peptide" evidence="12">
    <location>
        <begin position="1"/>
        <end position="20"/>
    </location>
</feature>
<feature type="domain" description="Aminopeptidase N-like N-terminal" evidence="14">
    <location>
        <begin position="45"/>
        <end position="230"/>
    </location>
</feature>
<dbReference type="InterPro" id="IPR001930">
    <property type="entry name" value="Peptidase_M1"/>
</dbReference>
<sequence length="820" mass="94553">MRKLTLLVLLTLLSINYAFTQSEQDTISVEKNYRAEREKVNTLVHTKLKVSFDYKKSQMSGEAWITLKPHFYPVQTVTLDAKAMLIHKISRNGKDLKYDYDGKQLTIKLDNLFIKDEEYTLYISYTARPEEVTQEGSEAISSAKGLYFIDPLDTDPNKPTQIWTQGETESNSCWFPTIDSPNQKTTQEIYMTVPDKYVTLSNGLLESQTDNGDGTRTDYWNFDKPHAPYLFFMAVGDFAIVKDTWKDIAVDYYVEKDYEPYAKEIFGNTPEMLTFFSELTGVEYPWQKYAQIICRDYVSGAMENTTAVIHAENANQTSGQLIDKNSWENTIAHELFHHWFGDLVTAESWSNLSMNESFANYSEYLWQEYKYGKDYADAHRYDDLKGYFMGGNEKKKLIRFHYGSREDMFDAVSYNKGGAILHMLRNYLGDKAFFAGLNNYLVTNKYKTGEAHQLRLALEEISGKDLNPFFNQWFFDSGHPKLNVSYIYNEEGKSVTVLIKQTTDKTFEFPLDIDVYENDKVNRYNINIKNKEEKFTIKYNTKPQLINIDADKILVAEIKDEKSIDNYIYQYNNKKANYLDRRYAIEMLATDQENKEAYKTLTKALNDKYYGLRILALDKIDVNKDKNVLKIVEKLATSDEKTLVRAKAINVLGGLSNFKYASIFKNALESKSYSVKSNAIAALYKIDKRSAIDKAISIHDPLEKKGMANGLLEVYVKERLTQEMPFIADKIISGLFFNQDPEVQAIYGQAFQWIATSDNLEATTIMVDDFVAKAKQYKQYGADDIIKQMLQQVQAAKQQLSSTNKEELINIVKKGISEID</sequence>
<feature type="domain" description="Peptidase M1 membrane alanine aminopeptidase" evidence="13">
    <location>
        <begin position="268"/>
        <end position="473"/>
    </location>
</feature>
<keyword evidence="12" id="KW-0732">Signal</keyword>
<dbReference type="SUPFAM" id="SSF48371">
    <property type="entry name" value="ARM repeat"/>
    <property type="match status" value="1"/>
</dbReference>
<dbReference type="GO" id="GO:0070006">
    <property type="term" value="F:metalloaminopeptidase activity"/>
    <property type="evidence" value="ECO:0007669"/>
    <property type="project" value="TreeGrafter"/>
</dbReference>
<dbReference type="GO" id="GO:0016285">
    <property type="term" value="F:alanyl aminopeptidase activity"/>
    <property type="evidence" value="ECO:0007669"/>
    <property type="project" value="UniProtKB-EC"/>
</dbReference>
<dbReference type="Gene3D" id="1.10.390.10">
    <property type="entry name" value="Neutral Protease Domain 2"/>
    <property type="match status" value="1"/>
</dbReference>
<dbReference type="GO" id="GO:0006508">
    <property type="term" value="P:proteolysis"/>
    <property type="evidence" value="ECO:0007669"/>
    <property type="project" value="UniProtKB-KW"/>
</dbReference>
<evidence type="ECO:0000256" key="5">
    <source>
        <dbReference type="ARBA" id="ARBA00015611"/>
    </source>
</evidence>
<dbReference type="GO" id="GO:0042277">
    <property type="term" value="F:peptide binding"/>
    <property type="evidence" value="ECO:0007669"/>
    <property type="project" value="TreeGrafter"/>
</dbReference>
<keyword evidence="17" id="KW-1185">Reference proteome</keyword>
<dbReference type="Proteomes" id="UP000270856">
    <property type="component" value="Unassembled WGS sequence"/>
</dbReference>
<dbReference type="Pfam" id="PF01433">
    <property type="entry name" value="Peptidase_M1"/>
    <property type="match status" value="1"/>
</dbReference>
<evidence type="ECO:0000256" key="10">
    <source>
        <dbReference type="ARBA" id="ARBA00022833"/>
    </source>
</evidence>
<dbReference type="Gene3D" id="2.60.40.1730">
    <property type="entry name" value="tricorn interacting facor f3 domain"/>
    <property type="match status" value="1"/>
</dbReference>
<dbReference type="GO" id="GO:0043171">
    <property type="term" value="P:peptide catabolic process"/>
    <property type="evidence" value="ECO:0007669"/>
    <property type="project" value="TreeGrafter"/>
</dbReference>
<dbReference type="InterPro" id="IPR014782">
    <property type="entry name" value="Peptidase_M1_dom"/>
</dbReference>
<evidence type="ECO:0000259" key="14">
    <source>
        <dbReference type="Pfam" id="PF17900"/>
    </source>
</evidence>
<keyword evidence="7" id="KW-0645">Protease</keyword>
<dbReference type="InterPro" id="IPR045357">
    <property type="entry name" value="Aminopeptidase_N-like_N"/>
</dbReference>
<dbReference type="SUPFAM" id="SSF63737">
    <property type="entry name" value="Leukotriene A4 hydrolase N-terminal domain"/>
    <property type="match status" value="1"/>
</dbReference>